<dbReference type="Pfam" id="PF13843">
    <property type="entry name" value="DDE_Tnp_1_7"/>
    <property type="match status" value="1"/>
</dbReference>
<dbReference type="PANTHER" id="PTHR46599:SF3">
    <property type="entry name" value="PIGGYBAC TRANSPOSABLE ELEMENT-DERIVED PROTEIN 4"/>
    <property type="match status" value="1"/>
</dbReference>
<protein>
    <recommendedName>
        <fullName evidence="1">PiggyBac transposable element-derived protein domain-containing protein</fullName>
    </recommendedName>
</protein>
<dbReference type="PANTHER" id="PTHR46599">
    <property type="entry name" value="PIGGYBAC TRANSPOSABLE ELEMENT-DERIVED PROTEIN 4"/>
    <property type="match status" value="1"/>
</dbReference>
<dbReference type="EMBL" id="JBJQND010000007">
    <property type="protein sequence ID" value="KAL3872188.1"/>
    <property type="molecule type" value="Genomic_DNA"/>
</dbReference>
<feature type="domain" description="PiggyBac transposable element-derived protein" evidence="1">
    <location>
        <begin position="55"/>
        <end position="222"/>
    </location>
</feature>
<evidence type="ECO:0000313" key="2">
    <source>
        <dbReference type="EMBL" id="KAL3872188.1"/>
    </source>
</evidence>
<gene>
    <name evidence="2" type="ORF">ACJMK2_040131</name>
</gene>
<evidence type="ECO:0000313" key="3">
    <source>
        <dbReference type="Proteomes" id="UP001634394"/>
    </source>
</evidence>
<name>A0ABD3WHI3_SINWO</name>
<sequence>MDTMKFARDELYWSENDKHWLLGSKIGKVMSRDRFFQIRHYLHFSDDRCVAEDKLHKVVVALTKPIEMKGYEVYIDNFYTSPHLADYLYQRRTYLCGTVRTNCKDYPKDLVQSNVATRKICRGTSDWLMSGPLLASYWKDNHIVYYLSPSHPPVADQTTEQRNKDGTSIELPCIHTVTDYAKYMGGVGKLDQSTRLIKEKKTMRWYGGIEIKLRVCALYNAFVLEGTVMDHSPSGTRSRDLLSFGMDVAHELIGNTHQVRRAFKRIRQLDTDEVRLDEIAIGLCQVGVLTV</sequence>
<keyword evidence="3" id="KW-1185">Reference proteome</keyword>
<dbReference type="InterPro" id="IPR029526">
    <property type="entry name" value="PGBD"/>
</dbReference>
<evidence type="ECO:0000259" key="1">
    <source>
        <dbReference type="Pfam" id="PF13843"/>
    </source>
</evidence>
<dbReference type="AlphaFoldDB" id="A0ABD3WHI3"/>
<comment type="caution">
    <text evidence="2">The sequence shown here is derived from an EMBL/GenBank/DDBJ whole genome shotgun (WGS) entry which is preliminary data.</text>
</comment>
<dbReference type="Proteomes" id="UP001634394">
    <property type="component" value="Unassembled WGS sequence"/>
</dbReference>
<proteinExistence type="predicted"/>
<accession>A0ABD3WHI3</accession>
<reference evidence="2 3" key="1">
    <citation type="submission" date="2024-11" db="EMBL/GenBank/DDBJ databases">
        <title>Chromosome-level genome assembly of the freshwater bivalve Anodonta woodiana.</title>
        <authorList>
            <person name="Chen X."/>
        </authorList>
    </citation>
    <scope>NUCLEOTIDE SEQUENCE [LARGE SCALE GENOMIC DNA]</scope>
    <source>
        <strain evidence="2">MN2024</strain>
        <tissue evidence="2">Gills</tissue>
    </source>
</reference>
<organism evidence="2 3">
    <name type="scientific">Sinanodonta woodiana</name>
    <name type="common">Chinese pond mussel</name>
    <name type="synonym">Anodonta woodiana</name>
    <dbReference type="NCBI Taxonomy" id="1069815"/>
    <lineage>
        <taxon>Eukaryota</taxon>
        <taxon>Metazoa</taxon>
        <taxon>Spiralia</taxon>
        <taxon>Lophotrochozoa</taxon>
        <taxon>Mollusca</taxon>
        <taxon>Bivalvia</taxon>
        <taxon>Autobranchia</taxon>
        <taxon>Heteroconchia</taxon>
        <taxon>Palaeoheterodonta</taxon>
        <taxon>Unionida</taxon>
        <taxon>Unionoidea</taxon>
        <taxon>Unionidae</taxon>
        <taxon>Unioninae</taxon>
        <taxon>Sinanodonta</taxon>
    </lineage>
</organism>